<comment type="caution">
    <text evidence="1">The sequence shown here is derived from an EMBL/GenBank/DDBJ whole genome shotgun (WGS) entry which is preliminary data.</text>
</comment>
<dbReference type="InterPro" id="IPR001646">
    <property type="entry name" value="5peptide_repeat"/>
</dbReference>
<dbReference type="EMBL" id="ANNX02000022">
    <property type="protein sequence ID" value="KYC41272.1"/>
    <property type="molecule type" value="Genomic_DNA"/>
</dbReference>
<dbReference type="SUPFAM" id="SSF141571">
    <property type="entry name" value="Pentapeptide repeat-like"/>
    <property type="match status" value="2"/>
</dbReference>
<dbReference type="PANTHER" id="PTHR14136">
    <property type="entry name" value="BTB_POZ DOMAIN-CONTAINING PROTEIN KCTD9"/>
    <property type="match status" value="1"/>
</dbReference>
<dbReference type="Gene3D" id="2.160.20.80">
    <property type="entry name" value="E3 ubiquitin-protein ligase SopA"/>
    <property type="match status" value="3"/>
</dbReference>
<evidence type="ECO:0000313" key="1">
    <source>
        <dbReference type="EMBL" id="KYC41272.1"/>
    </source>
</evidence>
<dbReference type="Pfam" id="PF00805">
    <property type="entry name" value="Pentapeptide"/>
    <property type="match status" value="6"/>
</dbReference>
<evidence type="ECO:0008006" key="3">
    <source>
        <dbReference type="Google" id="ProtNLM"/>
    </source>
</evidence>
<gene>
    <name evidence="1" type="ORF">WA1_22675</name>
</gene>
<evidence type="ECO:0000313" key="2">
    <source>
        <dbReference type="Proteomes" id="UP000076925"/>
    </source>
</evidence>
<dbReference type="PANTHER" id="PTHR14136:SF17">
    <property type="entry name" value="BTB_POZ DOMAIN-CONTAINING PROTEIN KCTD9"/>
    <property type="match status" value="1"/>
</dbReference>
<organism evidence="1 2">
    <name type="scientific">Scytonema hofmannii PCC 7110</name>
    <dbReference type="NCBI Taxonomy" id="128403"/>
    <lineage>
        <taxon>Bacteria</taxon>
        <taxon>Bacillati</taxon>
        <taxon>Cyanobacteriota</taxon>
        <taxon>Cyanophyceae</taxon>
        <taxon>Nostocales</taxon>
        <taxon>Scytonemataceae</taxon>
        <taxon>Scytonema</taxon>
    </lineage>
</organism>
<name>A0A139X9F9_9CYAN</name>
<proteinExistence type="predicted"/>
<dbReference type="STRING" id="128403.WA1_22675"/>
<dbReference type="InterPro" id="IPR051082">
    <property type="entry name" value="Pentapeptide-BTB/POZ_domain"/>
</dbReference>
<sequence length="521" mass="57051">MNVEEFLDKYASGTRDFSGIDLCEANLSGAKLSGVNLSKADLSVIDLSGANLSEANLSYAKLNVARLRGANLKNANLKGAILNVANLIRADLSNAQLKGASMIRSELIRANLSHADLMKANLKGADVREAALRHAVLREANLSEVTFKDGFLTGANLELANLKGSDLTRADLSGANFRDAELRQAILSQANLSGANLSGANLRWADLSRANLRWADLSGAKLSGANLIGADLSYANLTNTSLIHTDLTHAKLIKVEWVGADLTGAVLTGTKLYATSRFGLKTEGIICEWVDLSPTDDRTIIHNFTSLDSRDFFNETPPTIRIIVDKTIDHEANFAIAGAYYQIAQQYPELKQPPSIEVGCRRTVFTFRMDNDESLLPTAYIAILPFKDTSTAHKNIYTLIEMISGEDTSGLGLRLDSIEKVNMLLEQAIDNATIIKKMKKILEITAKFKFFQAPTQIVLTNSSAQNLLLYDNPYFGKRFFNSSDDSHYIAYDCSTEVSKTITPSLSMIVDFFKGFHLTSNQ</sequence>
<dbReference type="AlphaFoldDB" id="A0A139X9F9"/>
<dbReference type="Proteomes" id="UP000076925">
    <property type="component" value="Unassembled WGS sequence"/>
</dbReference>
<dbReference type="RefSeq" id="WP_017744408.1">
    <property type="nucleotide sequence ID" value="NZ_KQ976354.1"/>
</dbReference>
<dbReference type="OrthoDB" id="475179at2"/>
<reference evidence="1 2" key="1">
    <citation type="journal article" date="2013" name="Genome Biol. Evol.">
        <title>Genomes of Stigonematalean cyanobacteria (subsection V) and the evolution of oxygenic photosynthesis from prokaryotes to plastids.</title>
        <authorList>
            <person name="Dagan T."/>
            <person name="Roettger M."/>
            <person name="Stucken K."/>
            <person name="Landan G."/>
            <person name="Koch R."/>
            <person name="Major P."/>
            <person name="Gould S.B."/>
            <person name="Goremykin V.V."/>
            <person name="Rippka R."/>
            <person name="Tandeau de Marsac N."/>
            <person name="Gugger M."/>
            <person name="Lockhart P.J."/>
            <person name="Allen J.F."/>
            <person name="Brune I."/>
            <person name="Maus I."/>
            <person name="Puhler A."/>
            <person name="Martin W.F."/>
        </authorList>
    </citation>
    <scope>NUCLEOTIDE SEQUENCE [LARGE SCALE GENOMIC DNA]</scope>
    <source>
        <strain evidence="1 2">PCC 7110</strain>
    </source>
</reference>
<accession>A0A139X9F9</accession>
<protein>
    <recommendedName>
        <fullName evidence="3">Pentapeptide repeat-containing protein</fullName>
    </recommendedName>
</protein>
<keyword evidence="2" id="KW-1185">Reference proteome</keyword>